<dbReference type="InterPro" id="IPR047565">
    <property type="entry name" value="Alpha-macroglob_thiol-ester_cl"/>
</dbReference>
<dbReference type="InterPro" id="IPR001134">
    <property type="entry name" value="Netrin_domain"/>
</dbReference>
<dbReference type="SUPFAM" id="SSF49410">
    <property type="entry name" value="Alpha-macroglobulin receptor domain"/>
    <property type="match status" value="1"/>
</dbReference>
<dbReference type="FunFam" id="2.60.40.10:FF:000155">
    <property type="entry name" value="complement C3 isoform X1"/>
    <property type="match status" value="1"/>
</dbReference>
<dbReference type="CDD" id="cd02896">
    <property type="entry name" value="complement_C3_C4_C5"/>
    <property type="match status" value="1"/>
</dbReference>
<evidence type="ECO:0000313" key="6">
    <source>
        <dbReference type="EMBL" id="GCB78004.1"/>
    </source>
</evidence>
<dbReference type="PROSITE" id="PS50189">
    <property type="entry name" value="NTR"/>
    <property type="match status" value="1"/>
</dbReference>
<dbReference type="InterPro" id="IPR009048">
    <property type="entry name" value="A-macroglobulin_rcpt-bd"/>
</dbReference>
<evidence type="ECO:0000256" key="2">
    <source>
        <dbReference type="ARBA" id="ARBA00022525"/>
    </source>
</evidence>
<keyword evidence="3" id="KW-0882">Thioester bond</keyword>
<dbReference type="SMART" id="SM01360">
    <property type="entry name" value="A2M"/>
    <property type="match status" value="1"/>
</dbReference>
<feature type="domain" description="NTR" evidence="5">
    <location>
        <begin position="732"/>
        <end position="831"/>
    </location>
</feature>
<evidence type="ECO:0000256" key="4">
    <source>
        <dbReference type="ARBA" id="ARBA00023157"/>
    </source>
</evidence>
<dbReference type="Proteomes" id="UP000288216">
    <property type="component" value="Unassembled WGS sequence"/>
</dbReference>
<name>A0A401PXY3_SCYTO</name>
<dbReference type="PANTHER" id="PTHR11412:SF81">
    <property type="entry name" value="COMPLEMENT C3"/>
    <property type="match status" value="1"/>
</dbReference>
<dbReference type="PANTHER" id="PTHR11412">
    <property type="entry name" value="MACROGLOBULIN / COMPLEMENT"/>
    <property type="match status" value="1"/>
</dbReference>
<dbReference type="Pfam" id="PF01759">
    <property type="entry name" value="NTR"/>
    <property type="match status" value="1"/>
</dbReference>
<dbReference type="Gene3D" id="2.60.120.1540">
    <property type="match status" value="2"/>
</dbReference>
<dbReference type="SUPFAM" id="SSF48239">
    <property type="entry name" value="Terpenoid cyclases/Protein prenyltransferases"/>
    <property type="match status" value="1"/>
</dbReference>
<keyword evidence="7" id="KW-1185">Reference proteome</keyword>
<dbReference type="EMBL" id="BFAA01010367">
    <property type="protein sequence ID" value="GCB78004.1"/>
    <property type="molecule type" value="Genomic_DNA"/>
</dbReference>
<protein>
    <recommendedName>
        <fullName evidence="5">NTR domain-containing protein</fullName>
    </recommendedName>
</protein>
<dbReference type="InterPro" id="IPR008930">
    <property type="entry name" value="Terpenoid_cyclase/PrenylTrfase"/>
</dbReference>
<dbReference type="InterPro" id="IPR036595">
    <property type="entry name" value="A-macroglobulin_rcpt-bd_sf"/>
</dbReference>
<dbReference type="OrthoDB" id="6359008at2759"/>
<dbReference type="GO" id="GO:0005615">
    <property type="term" value="C:extracellular space"/>
    <property type="evidence" value="ECO:0007669"/>
    <property type="project" value="InterPro"/>
</dbReference>
<dbReference type="InterPro" id="IPR011626">
    <property type="entry name" value="Alpha-macroglobulin_TED"/>
</dbReference>
<dbReference type="Pfam" id="PF07677">
    <property type="entry name" value="A2M_recep"/>
    <property type="match status" value="1"/>
</dbReference>
<evidence type="ECO:0000256" key="3">
    <source>
        <dbReference type="ARBA" id="ARBA00022966"/>
    </source>
</evidence>
<dbReference type="SMART" id="SM00643">
    <property type="entry name" value="C345C"/>
    <property type="match status" value="1"/>
</dbReference>
<evidence type="ECO:0000259" key="5">
    <source>
        <dbReference type="PROSITE" id="PS50189"/>
    </source>
</evidence>
<dbReference type="InterPro" id="IPR008993">
    <property type="entry name" value="TIMP-like_OB-fold"/>
</dbReference>
<comment type="subcellular location">
    <subcellularLocation>
        <location evidence="1">Secreted</location>
    </subcellularLocation>
</comment>
<evidence type="ECO:0000313" key="7">
    <source>
        <dbReference type="Proteomes" id="UP000288216"/>
    </source>
</evidence>
<keyword evidence="4" id="KW-1015">Disulfide bond</keyword>
<dbReference type="PROSITE" id="PS00477">
    <property type="entry name" value="ALPHA_2_MACROGLOBULIN"/>
    <property type="match status" value="1"/>
</dbReference>
<feature type="non-terminal residue" evidence="6">
    <location>
        <position position="831"/>
    </location>
</feature>
<dbReference type="AlphaFoldDB" id="A0A401PXY3"/>
<dbReference type="Gene3D" id="2.60.40.10">
    <property type="entry name" value="Immunoglobulins"/>
    <property type="match status" value="1"/>
</dbReference>
<dbReference type="SUPFAM" id="SSF50242">
    <property type="entry name" value="TIMP-like"/>
    <property type="match status" value="1"/>
</dbReference>
<accession>A0A401PXY3</accession>
<dbReference type="InterPro" id="IPR001599">
    <property type="entry name" value="Macroglobln_a2"/>
</dbReference>
<feature type="non-terminal residue" evidence="6">
    <location>
        <position position="1"/>
    </location>
</feature>
<sequence>DDDADYSIYDKIELRTKFPESWLWIMKTLPMNDGESPVTSTVLGVLQDSVTTWEIQAVSMSLQKGICVAEPFELVVQKDFFIDLRLPYSVIRNEQVEIRAILYNYGSNTIQVRVEFPYNINLCSSAKQSQKFRQTVDVPGKGSTAVPYVIVPLIIGEIGIEVKAAIRNIYAADGVRKILRVVPEGKKIHELQIFELDPKGAKQVININIKVPDVIVPNTKPDSFISVQGDILAQIVENTIDGAKLKDLIRAPGGCGEQNMASITPVVIVTNFLDKTRQWERVGIDRRNTALDNIQQGYAQQMTYRKPDGSYSIWSYTEPSTWLTAYVVKVFAMSFHLIPIDMYVVCSAAKWLIVNKQKPDGHFQEDYPVHDKSITGGVAGLENSVSLTAFVLIAMLEAQFVCPEVLQGDENSIRRAEDYLENQIGNLKRAYSVAITTYALSLLSINKLDILMKFASPDQSHWVEDGNVNSLYTIEATGYAVLALVTMVALQSLAKYQADLPPIKDVDLNVVVDIPERQIPLEWHFNSANKYVSRSEGLKAHENLTVNANGHGRGTVKVLTSYYVPLTEEVKKCQKFDLRVTVEEVPEASRPQDAQNSLMLNIYTRYLGDSDSTMAIADITMPTGFSPDIEDLNMLNNGVDRYISRFELDKTLSTKGSLIIYLDSVSHTEDTHFGFKIHQFFKVGLIQPASARIYQYYDTVNSCTKFYNVNENSTMLSKICWGDVCRCAEGSCATVKMLASRVFADDRNKKACESKTDFVFNVTFHEKKKKDNYIYYKMEVLEVIKRGSDEVRNMEMRDLIVHANCEGIFHVDFKEHYLIMGQRQDLWRRGN</sequence>
<dbReference type="Pfam" id="PF00207">
    <property type="entry name" value="A2M"/>
    <property type="match status" value="1"/>
</dbReference>
<evidence type="ECO:0000256" key="1">
    <source>
        <dbReference type="ARBA" id="ARBA00004613"/>
    </source>
</evidence>
<dbReference type="InterPro" id="IPR018933">
    <property type="entry name" value="Netrin_module_non-TIMP"/>
</dbReference>
<proteinExistence type="predicted"/>
<dbReference type="Gene3D" id="2.60.40.690">
    <property type="entry name" value="Alpha-macroglobulin, receptor-binding domain"/>
    <property type="match status" value="1"/>
</dbReference>
<reference evidence="6 7" key="1">
    <citation type="journal article" date="2018" name="Nat. Ecol. Evol.">
        <title>Shark genomes provide insights into elasmobranch evolution and the origin of vertebrates.</title>
        <authorList>
            <person name="Hara Y"/>
            <person name="Yamaguchi K"/>
            <person name="Onimaru K"/>
            <person name="Kadota M"/>
            <person name="Koyanagi M"/>
            <person name="Keeley SD"/>
            <person name="Tatsumi K"/>
            <person name="Tanaka K"/>
            <person name="Motone F"/>
            <person name="Kageyama Y"/>
            <person name="Nozu R"/>
            <person name="Adachi N"/>
            <person name="Nishimura O"/>
            <person name="Nakagawa R"/>
            <person name="Tanegashima C"/>
            <person name="Kiyatake I"/>
            <person name="Matsumoto R"/>
            <person name="Murakumo K"/>
            <person name="Nishida K"/>
            <person name="Terakita A"/>
            <person name="Kuratani S"/>
            <person name="Sato K"/>
            <person name="Hyodo S Kuraku.S."/>
        </authorList>
    </citation>
    <scope>NUCLEOTIDE SEQUENCE [LARGE SCALE GENOMIC DNA]</scope>
</reference>
<dbReference type="InterPro" id="IPR019742">
    <property type="entry name" value="MacrogloblnA2_CS"/>
</dbReference>
<dbReference type="Pfam" id="PF21308">
    <property type="entry name" value="C3_CUB2"/>
    <property type="match status" value="1"/>
</dbReference>
<dbReference type="InterPro" id="IPR050473">
    <property type="entry name" value="A2M/Complement_sys"/>
</dbReference>
<dbReference type="SMART" id="SM01361">
    <property type="entry name" value="A2M_recep"/>
    <property type="match status" value="1"/>
</dbReference>
<dbReference type="InterPro" id="IPR048848">
    <property type="entry name" value="C3_CUB2"/>
</dbReference>
<dbReference type="Pfam" id="PF07678">
    <property type="entry name" value="TED_complement"/>
    <property type="match status" value="1"/>
</dbReference>
<dbReference type="SMART" id="SM01419">
    <property type="entry name" value="Thiol-ester_cl"/>
    <property type="match status" value="1"/>
</dbReference>
<comment type="caution">
    <text evidence="6">The sequence shown here is derived from an EMBL/GenBank/DDBJ whole genome shotgun (WGS) entry which is preliminary data.</text>
</comment>
<organism evidence="6 7">
    <name type="scientific">Scyliorhinus torazame</name>
    <name type="common">Cloudy catshark</name>
    <name type="synonym">Catulus torazame</name>
    <dbReference type="NCBI Taxonomy" id="75743"/>
    <lineage>
        <taxon>Eukaryota</taxon>
        <taxon>Metazoa</taxon>
        <taxon>Chordata</taxon>
        <taxon>Craniata</taxon>
        <taxon>Vertebrata</taxon>
        <taxon>Chondrichthyes</taxon>
        <taxon>Elasmobranchii</taxon>
        <taxon>Galeomorphii</taxon>
        <taxon>Galeoidea</taxon>
        <taxon>Carcharhiniformes</taxon>
        <taxon>Scyliorhinidae</taxon>
        <taxon>Scyliorhinus</taxon>
    </lineage>
</organism>
<gene>
    <name evidence="6" type="ORF">scyTo_0016772</name>
</gene>
<dbReference type="Gene3D" id="2.40.50.120">
    <property type="match status" value="1"/>
</dbReference>
<dbReference type="Gene3D" id="2.20.130.20">
    <property type="match status" value="1"/>
</dbReference>
<dbReference type="InterPro" id="IPR013783">
    <property type="entry name" value="Ig-like_fold"/>
</dbReference>
<dbReference type="STRING" id="75743.A0A401PXY3"/>
<keyword evidence="2" id="KW-0964">Secreted</keyword>
<dbReference type="GO" id="GO:0004866">
    <property type="term" value="F:endopeptidase inhibitor activity"/>
    <property type="evidence" value="ECO:0007669"/>
    <property type="project" value="InterPro"/>
</dbReference>
<dbReference type="Gene3D" id="1.50.10.20">
    <property type="match status" value="1"/>
</dbReference>
<dbReference type="OMA" id="IVHANCE"/>